<protein>
    <submittedName>
        <fullName evidence="2">Nephrin</fullName>
    </submittedName>
</protein>
<accession>A0A482V7R4</accession>
<dbReference type="PANTHER" id="PTHR23278:SF28">
    <property type="entry name" value="SIDESTEP IV, ISOFORM C"/>
    <property type="match status" value="1"/>
</dbReference>
<dbReference type="InterPro" id="IPR013783">
    <property type="entry name" value="Ig-like_fold"/>
</dbReference>
<dbReference type="InterPro" id="IPR003599">
    <property type="entry name" value="Ig_sub"/>
</dbReference>
<dbReference type="PROSITE" id="PS50835">
    <property type="entry name" value="IG_LIKE"/>
    <property type="match status" value="1"/>
</dbReference>
<evidence type="ECO:0000259" key="1">
    <source>
        <dbReference type="PROSITE" id="PS50835"/>
    </source>
</evidence>
<dbReference type="InterPro" id="IPR036179">
    <property type="entry name" value="Ig-like_dom_sf"/>
</dbReference>
<proteinExistence type="predicted"/>
<dbReference type="Gene3D" id="2.60.40.10">
    <property type="entry name" value="Immunoglobulins"/>
    <property type="match status" value="2"/>
</dbReference>
<dbReference type="OrthoDB" id="8825892at2759"/>
<dbReference type="SMART" id="SM00409">
    <property type="entry name" value="IG"/>
    <property type="match status" value="2"/>
</dbReference>
<feature type="non-terminal residue" evidence="2">
    <location>
        <position position="1"/>
    </location>
</feature>
<dbReference type="PANTHER" id="PTHR23278">
    <property type="entry name" value="SIDESTEP PROTEIN"/>
    <property type="match status" value="1"/>
</dbReference>
<sequence>FDVRGRQFSQAKYWSSPNVFAKRAYFRPSTSPATLDIDKIQLSDEGIYRCRVDFKNSPTRNSKVNFTVIVPPEKIHIYDDKRVDKTILLGPYNEGSDVNLLCEVKGGRPRPRVTWFLENTVIDDSYEIRSDGIAVNHLTFPNVGRQHLHARLICQASNNNLVPPETRVAVLDI</sequence>
<reference evidence="2 3" key="1">
    <citation type="submission" date="2017-03" db="EMBL/GenBank/DDBJ databases">
        <title>Genome of the blue death feigning beetle - Asbolus verrucosus.</title>
        <authorList>
            <person name="Rider S.D."/>
        </authorList>
    </citation>
    <scope>NUCLEOTIDE SEQUENCE [LARGE SCALE GENOMIC DNA]</scope>
    <source>
        <strain evidence="2">Butters</strain>
        <tissue evidence="2">Head and leg muscle</tissue>
    </source>
</reference>
<dbReference type="STRING" id="1661398.A0A482V7R4"/>
<keyword evidence="3" id="KW-1185">Reference proteome</keyword>
<name>A0A482V7R4_ASBVE</name>
<organism evidence="2 3">
    <name type="scientific">Asbolus verrucosus</name>
    <name type="common">Desert ironclad beetle</name>
    <dbReference type="NCBI Taxonomy" id="1661398"/>
    <lineage>
        <taxon>Eukaryota</taxon>
        <taxon>Metazoa</taxon>
        <taxon>Ecdysozoa</taxon>
        <taxon>Arthropoda</taxon>
        <taxon>Hexapoda</taxon>
        <taxon>Insecta</taxon>
        <taxon>Pterygota</taxon>
        <taxon>Neoptera</taxon>
        <taxon>Endopterygota</taxon>
        <taxon>Coleoptera</taxon>
        <taxon>Polyphaga</taxon>
        <taxon>Cucujiformia</taxon>
        <taxon>Tenebrionidae</taxon>
        <taxon>Pimeliinae</taxon>
        <taxon>Asbolus</taxon>
    </lineage>
</organism>
<dbReference type="InterPro" id="IPR013106">
    <property type="entry name" value="Ig_V-set"/>
</dbReference>
<dbReference type="SUPFAM" id="SSF48726">
    <property type="entry name" value="Immunoglobulin"/>
    <property type="match status" value="2"/>
</dbReference>
<feature type="domain" description="Ig-like" evidence="1">
    <location>
        <begin position="72"/>
        <end position="169"/>
    </location>
</feature>
<dbReference type="Pfam" id="PF13927">
    <property type="entry name" value="Ig_3"/>
    <property type="match status" value="1"/>
</dbReference>
<dbReference type="InterPro" id="IPR007110">
    <property type="entry name" value="Ig-like_dom"/>
</dbReference>
<dbReference type="Proteomes" id="UP000292052">
    <property type="component" value="Unassembled WGS sequence"/>
</dbReference>
<evidence type="ECO:0000313" key="2">
    <source>
        <dbReference type="EMBL" id="RZB39240.1"/>
    </source>
</evidence>
<dbReference type="EMBL" id="QDEB01130062">
    <property type="protein sequence ID" value="RZB39240.1"/>
    <property type="molecule type" value="Genomic_DNA"/>
</dbReference>
<gene>
    <name evidence="2" type="ORF">BDFB_007515</name>
</gene>
<feature type="non-terminal residue" evidence="2">
    <location>
        <position position="173"/>
    </location>
</feature>
<dbReference type="Pfam" id="PF07686">
    <property type="entry name" value="V-set"/>
    <property type="match status" value="1"/>
</dbReference>
<evidence type="ECO:0000313" key="3">
    <source>
        <dbReference type="Proteomes" id="UP000292052"/>
    </source>
</evidence>
<comment type="caution">
    <text evidence="2">The sequence shown here is derived from an EMBL/GenBank/DDBJ whole genome shotgun (WGS) entry which is preliminary data.</text>
</comment>
<dbReference type="AlphaFoldDB" id="A0A482V7R4"/>